<name>A0AA95EV68_9BACL</name>
<evidence type="ECO:0000313" key="1">
    <source>
        <dbReference type="EMBL" id="WEK53516.1"/>
    </source>
</evidence>
<evidence type="ECO:0000313" key="2">
    <source>
        <dbReference type="Proteomes" id="UP001178662"/>
    </source>
</evidence>
<organism evidence="1 2">
    <name type="scientific">Candidatus Cohnella colombiensis</name>
    <dbReference type="NCBI Taxonomy" id="3121368"/>
    <lineage>
        <taxon>Bacteria</taxon>
        <taxon>Bacillati</taxon>
        <taxon>Bacillota</taxon>
        <taxon>Bacilli</taxon>
        <taxon>Bacillales</taxon>
        <taxon>Paenibacillaceae</taxon>
        <taxon>Cohnella</taxon>
    </lineage>
</organism>
<dbReference type="Pfam" id="PF10719">
    <property type="entry name" value="ComFB"/>
    <property type="match status" value="1"/>
</dbReference>
<proteinExistence type="predicted"/>
<gene>
    <name evidence="1" type="ORF">P0Y55_13120</name>
</gene>
<sequence length="95" mass="10919">MSQFKNISIVNIMEPIVIHIFEDTYLKHKTLKCSCDKCQLDIILLTLNHLPPHYTSTLLGETYVKTEYMTTQTQSDVLSALARAAQIIEERPNHD</sequence>
<dbReference type="Proteomes" id="UP001178662">
    <property type="component" value="Chromosome"/>
</dbReference>
<dbReference type="InterPro" id="IPR019657">
    <property type="entry name" value="ComFB"/>
</dbReference>
<keyword evidence="2" id="KW-1185">Reference proteome</keyword>
<reference evidence="1" key="1">
    <citation type="submission" date="2023-03" db="EMBL/GenBank/DDBJ databases">
        <title>Andean soil-derived lignocellulolytic bacterial consortium as a source of novel taxa and putative plastic-active enzymes.</title>
        <authorList>
            <person name="Diaz-Garcia L."/>
            <person name="Chuvochina M."/>
            <person name="Feuerriegel G."/>
            <person name="Bunk B."/>
            <person name="Sproer C."/>
            <person name="Streit W.R."/>
            <person name="Rodriguez L.M."/>
            <person name="Overmann J."/>
            <person name="Jimenez D.J."/>
        </authorList>
    </citation>
    <scope>NUCLEOTIDE SEQUENCE</scope>
    <source>
        <strain evidence="1">MAG 2441</strain>
    </source>
</reference>
<dbReference type="AlphaFoldDB" id="A0AA95EV68"/>
<dbReference type="EMBL" id="CP119317">
    <property type="protein sequence ID" value="WEK53516.1"/>
    <property type="molecule type" value="Genomic_DNA"/>
</dbReference>
<protein>
    <submittedName>
        <fullName evidence="1">Late competence development ComFB family protein</fullName>
    </submittedName>
</protein>
<accession>A0AA95EV68</accession>